<dbReference type="Proteomes" id="UP001595912">
    <property type="component" value="Unassembled WGS sequence"/>
</dbReference>
<evidence type="ECO:0000256" key="1">
    <source>
        <dbReference type="ARBA" id="ARBA00001210"/>
    </source>
</evidence>
<keyword evidence="5" id="KW-0067">ATP-binding</keyword>
<comment type="caution">
    <text evidence="6">The sequence shown here is derived from an EMBL/GenBank/DDBJ whole genome shotgun (WGS) entry which is preliminary data.</text>
</comment>
<evidence type="ECO:0000256" key="3">
    <source>
        <dbReference type="ARBA" id="ARBA00022679"/>
    </source>
</evidence>
<dbReference type="RefSeq" id="WP_380121899.1">
    <property type="nucleotide sequence ID" value="NZ_JBHSIU010000046.1"/>
</dbReference>
<keyword evidence="4" id="KW-0547">Nucleotide-binding</keyword>
<dbReference type="PANTHER" id="PTHR30201">
    <property type="entry name" value="TRIPHOSPHORIBOSYL-DEPHOSPHO-COA SYNTHASE"/>
    <property type="match status" value="1"/>
</dbReference>
<organism evidence="6 7">
    <name type="scientific">Dactylosporangium cerinum</name>
    <dbReference type="NCBI Taxonomy" id="1434730"/>
    <lineage>
        <taxon>Bacteria</taxon>
        <taxon>Bacillati</taxon>
        <taxon>Actinomycetota</taxon>
        <taxon>Actinomycetes</taxon>
        <taxon>Micromonosporales</taxon>
        <taxon>Micromonosporaceae</taxon>
        <taxon>Dactylosporangium</taxon>
    </lineage>
</organism>
<reference evidence="7" key="1">
    <citation type="journal article" date="2019" name="Int. J. Syst. Evol. Microbiol.">
        <title>The Global Catalogue of Microorganisms (GCM) 10K type strain sequencing project: providing services to taxonomists for standard genome sequencing and annotation.</title>
        <authorList>
            <consortium name="The Broad Institute Genomics Platform"/>
            <consortium name="The Broad Institute Genome Sequencing Center for Infectious Disease"/>
            <person name="Wu L."/>
            <person name="Ma J."/>
        </authorList>
    </citation>
    <scope>NUCLEOTIDE SEQUENCE [LARGE SCALE GENOMIC DNA]</scope>
    <source>
        <strain evidence="7">CGMCC 4.7152</strain>
    </source>
</reference>
<protein>
    <recommendedName>
        <fullName evidence="2">triphosphoribosyl-dephospho-CoA synthase</fullName>
        <ecNumber evidence="2">2.4.2.52</ecNumber>
    </recommendedName>
</protein>
<proteinExistence type="inferred from homology"/>
<dbReference type="InterPro" id="IPR002736">
    <property type="entry name" value="CitG"/>
</dbReference>
<keyword evidence="6" id="KW-0328">Glycosyltransferase</keyword>
<dbReference type="PANTHER" id="PTHR30201:SF2">
    <property type="entry name" value="2-(5''-TRIPHOSPHORIBOSYL)-3'-DEPHOSPHOCOENZYME-A SYNTHASE"/>
    <property type="match status" value="1"/>
</dbReference>
<dbReference type="GO" id="GO:0016757">
    <property type="term" value="F:glycosyltransferase activity"/>
    <property type="evidence" value="ECO:0007669"/>
    <property type="project" value="UniProtKB-KW"/>
</dbReference>
<keyword evidence="7" id="KW-1185">Reference proteome</keyword>
<dbReference type="Pfam" id="PF01874">
    <property type="entry name" value="CitG"/>
    <property type="match status" value="1"/>
</dbReference>
<dbReference type="EC" id="2.4.2.52" evidence="2"/>
<dbReference type="GO" id="GO:0046917">
    <property type="term" value="F:triphosphoribosyl-dephospho-CoA synthase activity"/>
    <property type="evidence" value="ECO:0007669"/>
    <property type="project" value="UniProtKB-EC"/>
</dbReference>
<dbReference type="HAMAP" id="MF_01883">
    <property type="entry name" value="MdcB"/>
    <property type="match status" value="1"/>
</dbReference>
<evidence type="ECO:0000313" key="6">
    <source>
        <dbReference type="EMBL" id="MFC5003149.1"/>
    </source>
</evidence>
<dbReference type="InterPro" id="IPR017555">
    <property type="entry name" value="TriPribosyl-deP-CoA_syn"/>
</dbReference>
<comment type="catalytic activity">
    <reaction evidence="1">
        <text>3'-dephospho-CoA + ATP = 2'-(5''-triphospho-alpha-D-ribosyl)-3'-dephospho-CoA + adenine</text>
        <dbReference type="Rhea" id="RHEA:15117"/>
        <dbReference type="ChEBI" id="CHEBI:16708"/>
        <dbReference type="ChEBI" id="CHEBI:30616"/>
        <dbReference type="ChEBI" id="CHEBI:57328"/>
        <dbReference type="ChEBI" id="CHEBI:61378"/>
        <dbReference type="EC" id="2.4.2.52"/>
    </reaction>
</comment>
<dbReference type="Gene3D" id="1.10.4200.10">
    <property type="entry name" value="Triphosphoribosyl-dephospho-CoA protein"/>
    <property type="match status" value="2"/>
</dbReference>
<evidence type="ECO:0000256" key="4">
    <source>
        <dbReference type="ARBA" id="ARBA00022741"/>
    </source>
</evidence>
<gene>
    <name evidence="6" type="ORF">ACFPIJ_35625</name>
</gene>
<sequence>MLIDTVTAAPPTPARLGRLAARALREEARHTPKPGLVDRRGGGAHRDMTLPMLLASADALAAPIAACAAAALSMPPGRDLRAVIGGIGRDGEQRMLAATGGVNTHRGALWALGLLAAGLAATGTVAGAARFAAALAALDDPAAGPSGSHGTGVRLRYGAPGAMGEARRGFPHAVRVALPVLRRSGRTDALLASMSRLEDTCLLHRAGPAGLRAVRAGAAAVLRAGGSGTAAGAAAFDRLDRLCRRHRLSPGGSGDALAAAIFLDAVEGLT</sequence>
<accession>A0ABV9W559</accession>
<evidence type="ECO:0000313" key="7">
    <source>
        <dbReference type="Proteomes" id="UP001595912"/>
    </source>
</evidence>
<evidence type="ECO:0000256" key="5">
    <source>
        <dbReference type="ARBA" id="ARBA00022840"/>
    </source>
</evidence>
<evidence type="ECO:0000256" key="2">
    <source>
        <dbReference type="ARBA" id="ARBA00012074"/>
    </source>
</evidence>
<keyword evidence="3 6" id="KW-0808">Transferase</keyword>
<name>A0ABV9W559_9ACTN</name>
<dbReference type="EMBL" id="JBHSIU010000046">
    <property type="protein sequence ID" value="MFC5003149.1"/>
    <property type="molecule type" value="Genomic_DNA"/>
</dbReference>